<dbReference type="SUPFAM" id="SSF56349">
    <property type="entry name" value="DNA breaking-rejoining enzymes"/>
    <property type="match status" value="1"/>
</dbReference>
<organism evidence="3 4">
    <name type="scientific">Candidatus Brocadia carolinensis</name>
    <dbReference type="NCBI Taxonomy" id="1004156"/>
    <lineage>
        <taxon>Bacteria</taxon>
        <taxon>Pseudomonadati</taxon>
        <taxon>Planctomycetota</taxon>
        <taxon>Candidatus Brocadiia</taxon>
        <taxon>Candidatus Brocadiales</taxon>
        <taxon>Candidatus Brocadiaceae</taxon>
        <taxon>Candidatus Brocadia</taxon>
    </lineage>
</organism>
<name>A0A1V4AW99_9BACT</name>
<dbReference type="InterPro" id="IPR002104">
    <property type="entry name" value="Integrase_catalytic"/>
</dbReference>
<dbReference type="GO" id="GO:0003677">
    <property type="term" value="F:DNA binding"/>
    <property type="evidence" value="ECO:0007669"/>
    <property type="project" value="InterPro"/>
</dbReference>
<dbReference type="AlphaFoldDB" id="A0A1V4AW99"/>
<dbReference type="Pfam" id="PF00589">
    <property type="entry name" value="Phage_integrase"/>
    <property type="match status" value="1"/>
</dbReference>
<dbReference type="Proteomes" id="UP000189681">
    <property type="component" value="Unassembled WGS sequence"/>
</dbReference>
<dbReference type="InterPro" id="IPR011010">
    <property type="entry name" value="DNA_brk_join_enz"/>
</dbReference>
<protein>
    <recommendedName>
        <fullName evidence="2">Tyr recombinase domain-containing protein</fullName>
    </recommendedName>
</protein>
<accession>A0A1V4AW99</accession>
<gene>
    <name evidence="3" type="ORF">AYP45_03970</name>
</gene>
<evidence type="ECO:0000313" key="3">
    <source>
        <dbReference type="EMBL" id="OOP57385.1"/>
    </source>
</evidence>
<sequence>MRCFHAVFDKSGIQDFHFHDMRHTFATRVAQQCVDLYKISTLLGHAHISIEHKSPHHCQESLRDGVNILEN</sequence>
<comment type="caution">
    <text evidence="3">The sequence shown here is derived from an EMBL/GenBank/DDBJ whole genome shotgun (WGS) entry which is preliminary data.</text>
</comment>
<feature type="domain" description="Tyr recombinase" evidence="2">
    <location>
        <begin position="4"/>
        <end position="50"/>
    </location>
</feature>
<dbReference type="STRING" id="1004156.AYP45_03970"/>
<evidence type="ECO:0000256" key="1">
    <source>
        <dbReference type="ARBA" id="ARBA00023172"/>
    </source>
</evidence>
<dbReference type="InterPro" id="IPR013762">
    <property type="entry name" value="Integrase-like_cat_sf"/>
</dbReference>
<dbReference type="GO" id="GO:0015074">
    <property type="term" value="P:DNA integration"/>
    <property type="evidence" value="ECO:0007669"/>
    <property type="project" value="InterPro"/>
</dbReference>
<evidence type="ECO:0000313" key="4">
    <source>
        <dbReference type="Proteomes" id="UP000189681"/>
    </source>
</evidence>
<dbReference type="GO" id="GO:0006310">
    <property type="term" value="P:DNA recombination"/>
    <property type="evidence" value="ECO:0007669"/>
    <property type="project" value="UniProtKB-KW"/>
</dbReference>
<evidence type="ECO:0000259" key="2">
    <source>
        <dbReference type="Pfam" id="PF00589"/>
    </source>
</evidence>
<proteinExistence type="predicted"/>
<dbReference type="Gene3D" id="1.10.443.10">
    <property type="entry name" value="Intergrase catalytic core"/>
    <property type="match status" value="1"/>
</dbReference>
<keyword evidence="1" id="KW-0233">DNA recombination</keyword>
<reference evidence="3 4" key="1">
    <citation type="journal article" date="2017" name="Water Res.">
        <title>Discovery and metagenomic analysis of an anammox bacterial enrichment related to Candidatus "Brocadia caroliniensis" in a full-scale glycerol-fed nitritation-denitritation separate centrate treatment process.</title>
        <authorList>
            <person name="Park H."/>
            <person name="Brotto A.C."/>
            <person name="van Loosdrecht M.C."/>
            <person name="Chandran K."/>
        </authorList>
    </citation>
    <scope>NUCLEOTIDE SEQUENCE [LARGE SCALE GENOMIC DNA]</scope>
    <source>
        <strain evidence="3">26THWARD</strain>
    </source>
</reference>
<dbReference type="EMBL" id="AYTS01000035">
    <property type="protein sequence ID" value="OOP57385.1"/>
    <property type="molecule type" value="Genomic_DNA"/>
</dbReference>